<comment type="caution">
    <text evidence="5">The sequence shown here is derived from an EMBL/GenBank/DDBJ whole genome shotgun (WGS) entry which is preliminary data.</text>
</comment>
<dbReference type="InterPro" id="IPR013078">
    <property type="entry name" value="His_Pase_superF_clade-1"/>
</dbReference>
<feature type="compositionally biased region" description="Basic and acidic residues" evidence="4">
    <location>
        <begin position="466"/>
        <end position="475"/>
    </location>
</feature>
<dbReference type="Proteomes" id="UP000092993">
    <property type="component" value="Unassembled WGS sequence"/>
</dbReference>
<dbReference type="GO" id="GO:0046390">
    <property type="term" value="P:ribose phosphate biosynthetic process"/>
    <property type="evidence" value="ECO:0007669"/>
    <property type="project" value="TreeGrafter"/>
</dbReference>
<feature type="compositionally biased region" description="Low complexity" evidence="4">
    <location>
        <begin position="404"/>
        <end position="417"/>
    </location>
</feature>
<feature type="region of interest" description="Disordered" evidence="4">
    <location>
        <begin position="353"/>
        <end position="477"/>
    </location>
</feature>
<keyword evidence="3" id="KW-0175">Coiled coil</keyword>
<evidence type="ECO:0008006" key="7">
    <source>
        <dbReference type="Google" id="ProtNLM"/>
    </source>
</evidence>
<dbReference type="GO" id="GO:0050278">
    <property type="term" value="F:sedoheptulose-bisphosphatase activity"/>
    <property type="evidence" value="ECO:0007669"/>
    <property type="project" value="TreeGrafter"/>
</dbReference>
<feature type="binding site" evidence="2">
    <location>
        <position position="65"/>
    </location>
    <ligand>
        <name>substrate</name>
    </ligand>
</feature>
<evidence type="ECO:0000256" key="2">
    <source>
        <dbReference type="PIRSR" id="PIRSR613078-2"/>
    </source>
</evidence>
<accession>A0A1C7MRG5</accession>
<gene>
    <name evidence="5" type="ORF">A0H81_00963</name>
</gene>
<dbReference type="Pfam" id="PF00300">
    <property type="entry name" value="His_Phos_1"/>
    <property type="match status" value="1"/>
</dbReference>
<dbReference type="CDD" id="cd07067">
    <property type="entry name" value="HP_PGM_like"/>
    <property type="match status" value="1"/>
</dbReference>
<feature type="region of interest" description="Disordered" evidence="4">
    <location>
        <begin position="231"/>
        <end position="337"/>
    </location>
</feature>
<dbReference type="OrthoDB" id="2289094at2759"/>
<feature type="compositionally biased region" description="Polar residues" evidence="4">
    <location>
        <begin position="393"/>
        <end position="403"/>
    </location>
</feature>
<dbReference type="EMBL" id="LUGG01000001">
    <property type="protein sequence ID" value="OBZ79317.1"/>
    <property type="molecule type" value="Genomic_DNA"/>
</dbReference>
<protein>
    <recommendedName>
        <fullName evidence="7">Phosphoglycerate mutase</fullName>
    </recommendedName>
</protein>
<dbReference type="SUPFAM" id="SSF53254">
    <property type="entry name" value="Phosphoglycerate mutase-like"/>
    <property type="match status" value="1"/>
</dbReference>
<evidence type="ECO:0000256" key="4">
    <source>
        <dbReference type="SAM" id="MobiDB-lite"/>
    </source>
</evidence>
<dbReference type="STRING" id="5627.A0A1C7MRG5"/>
<evidence type="ECO:0000313" key="6">
    <source>
        <dbReference type="Proteomes" id="UP000092993"/>
    </source>
</evidence>
<dbReference type="OMA" id="AYYKREL"/>
<feature type="compositionally biased region" description="Polar residues" evidence="4">
    <location>
        <begin position="308"/>
        <end position="319"/>
    </location>
</feature>
<dbReference type="PANTHER" id="PTHR48100">
    <property type="entry name" value="BROAD-SPECIFICITY PHOSPHATASE YOR283W-RELATED"/>
    <property type="match status" value="1"/>
</dbReference>
<proteinExistence type="predicted"/>
<evidence type="ECO:0000256" key="3">
    <source>
        <dbReference type="SAM" id="Coils"/>
    </source>
</evidence>
<dbReference type="PANTHER" id="PTHR48100:SF15">
    <property type="entry name" value="SEDOHEPTULOSE 1,7-BISPHOSPHATASE"/>
    <property type="match status" value="1"/>
</dbReference>
<dbReference type="Gene3D" id="3.40.50.1240">
    <property type="entry name" value="Phosphoglycerate mutase-like"/>
    <property type="match status" value="1"/>
</dbReference>
<keyword evidence="6" id="KW-1185">Reference proteome</keyword>
<dbReference type="AlphaFoldDB" id="A0A1C7MRG5"/>
<dbReference type="Gene3D" id="1.10.287.1490">
    <property type="match status" value="1"/>
</dbReference>
<dbReference type="SMART" id="SM00855">
    <property type="entry name" value="PGAM"/>
    <property type="match status" value="1"/>
</dbReference>
<feature type="binding site" evidence="2">
    <location>
        <begin position="21"/>
        <end position="22"/>
    </location>
    <ligand>
        <name>substrate</name>
    </ligand>
</feature>
<feature type="active site" description="Proton donor/acceptor" evidence="1">
    <location>
        <position position="91"/>
    </location>
</feature>
<feature type="binding site" evidence="2">
    <location>
        <begin position="91"/>
        <end position="94"/>
    </location>
    <ligand>
        <name>substrate</name>
    </ligand>
</feature>
<feature type="compositionally biased region" description="Low complexity" evidence="4">
    <location>
        <begin position="324"/>
        <end position="333"/>
    </location>
</feature>
<feature type="compositionally biased region" description="Basic and acidic residues" evidence="4">
    <location>
        <begin position="235"/>
        <end position="286"/>
    </location>
</feature>
<evidence type="ECO:0000313" key="5">
    <source>
        <dbReference type="EMBL" id="OBZ79317.1"/>
    </source>
</evidence>
<organism evidence="5 6">
    <name type="scientific">Grifola frondosa</name>
    <name type="common">Maitake</name>
    <name type="synonym">Polyporus frondosus</name>
    <dbReference type="NCBI Taxonomy" id="5627"/>
    <lineage>
        <taxon>Eukaryota</taxon>
        <taxon>Fungi</taxon>
        <taxon>Dikarya</taxon>
        <taxon>Basidiomycota</taxon>
        <taxon>Agaricomycotina</taxon>
        <taxon>Agaricomycetes</taxon>
        <taxon>Polyporales</taxon>
        <taxon>Grifolaceae</taxon>
        <taxon>Grifola</taxon>
    </lineage>
</organism>
<feature type="active site" description="Tele-phosphohistidine intermediate" evidence="1">
    <location>
        <position position="9"/>
    </location>
</feature>
<feature type="region of interest" description="Disordered" evidence="4">
    <location>
        <begin position="790"/>
        <end position="811"/>
    </location>
</feature>
<feature type="coiled-coil region" evidence="3">
    <location>
        <begin position="942"/>
        <end position="1012"/>
    </location>
</feature>
<dbReference type="InterPro" id="IPR050275">
    <property type="entry name" value="PGM_Phosphatase"/>
</dbReference>
<name>A0A1C7MRG5_GRIFR</name>
<sequence length="1218" mass="132358">MPRLFLIRHGQTEWSINGRHTGRTDIPLTARGEEEATRQALQLVGEGKVIDPNNLCMVYVSPRIRAHKTFHLLFDHLPELPHHVITEAVREWDYGDYEGLLPSEIKEKDATWTIWKDGCPGGESTEEMAFRVDSVISQVREIHRLWKEEGKGRRDVVIVAHGHFNRVFIARWINFPLSLGTHFNVEPAGIAILSYNHNNLAEPALNALNFCTVLFLTVSMAEVDSQTPIPVAQDDDVKSEVTDLVESHSDATGEHEVTDEVDHASEEAHADGVSEGKSEDSIKAQEDATTADTPHMPVDHAEGAAAPSSPSKTKVTARTSLVVKPPSGKAASSPPTPLVKKIINSGTFGSGAVRPAAGSKPTSTSTAAVTKPAAATSALRKSTSASAAPSTRPHMSSSTTRQNSTAVSGSVSSATRRQSLAPGAKVLTPAGTKATPSAAKPATSTATRASVVSPESNASVRSASAARREPQSVKESRRHQFLGLVLVSATNRPPTITSTRPSRTAGAASISSIKEVRDDSKAVTELQTKLDVATTSLTSKTETITDLEGQVDNLKGSLEAALADVETKRSALEALEQEKSVAEKDLADIRDSLEQLQAERSADDSQLRAVHDELEAAKAANSTQSELVASLQSQVEALQAEVHSAKENLDVFRASSGEAEAAAAAVAETEHIALLKANEDLAAILLEAEALKAARAQAHAESESKIKELESQTSRLEGLAAELKELKTENEEKSSKVSELEIDILELVEAQEKVEDEHSKTLAQLRSLEQDLAVAAASMQKAIEESQTKEQEYIAKSQEASTQHEEQLSKASAEYAELSARLTALEQELTNAVASHEQAKADAQAAADDHIHKLEEAEKLHLDKQGELSEEIKRITAELESQEAKYNARVDEVKAEHDQLLQEAFERAKNEAGSVHSHDLQALRAESQTTIEQLRVAHESTIADLKAQHEAALENQVKALEKQLANQGLELKATQEDLSKAKAALAAVSQELESMKAQLEDARQLASTVDRTDKDEIIAQLSKDLSNARDDQAAFSDMFNATKESLAEITNNHLTELEEAAKGRAEEVTKLRAVHQEEVAILATEKSELLMRLSDLEGDLATLKATLASVEPVSSPKSNGSAHARSQSVTREELQRLHEAHNMKINDLQAEYERAMRVMREELDITVSKADELQQEVMRKAMEIQYLEQDQEESQDQITRLKADLEQLQPKVAKEQDA</sequence>
<reference evidence="5 6" key="1">
    <citation type="submission" date="2016-03" db="EMBL/GenBank/DDBJ databases">
        <title>Whole genome sequencing of Grifola frondosa 9006-11.</title>
        <authorList>
            <person name="Min B."/>
            <person name="Park H."/>
            <person name="Kim J.-G."/>
            <person name="Cho H."/>
            <person name="Oh Y.-L."/>
            <person name="Kong W.-S."/>
            <person name="Choi I.-G."/>
        </authorList>
    </citation>
    <scope>NUCLEOTIDE SEQUENCE [LARGE SCALE GENOMIC DNA]</scope>
    <source>
        <strain evidence="5 6">9006-11</strain>
    </source>
</reference>
<dbReference type="InterPro" id="IPR029033">
    <property type="entry name" value="His_PPase_superfam"/>
</dbReference>
<feature type="region of interest" description="Disordered" evidence="4">
    <location>
        <begin position="1189"/>
        <end position="1218"/>
    </location>
</feature>
<evidence type="ECO:0000256" key="1">
    <source>
        <dbReference type="PIRSR" id="PIRSR613078-1"/>
    </source>
</evidence>
<feature type="compositionally biased region" description="Low complexity" evidence="4">
    <location>
        <begin position="359"/>
        <end position="391"/>
    </location>
</feature>
<feature type="compositionally biased region" description="Low complexity" evidence="4">
    <location>
        <begin position="428"/>
        <end position="465"/>
    </location>
</feature>